<comment type="caution">
    <text evidence="3">The sequence shown here is derived from an EMBL/GenBank/DDBJ whole genome shotgun (WGS) entry which is preliminary data.</text>
</comment>
<dbReference type="PANTHER" id="PTHR11014:SF63">
    <property type="entry name" value="METALLOPEPTIDASE, PUTATIVE (AFU_ORTHOLOGUE AFUA_6G09600)-RELATED"/>
    <property type="match status" value="1"/>
</dbReference>
<dbReference type="GO" id="GO:0046872">
    <property type="term" value="F:metal ion binding"/>
    <property type="evidence" value="ECO:0007669"/>
    <property type="project" value="UniProtKB-KW"/>
</dbReference>
<evidence type="ECO:0000259" key="2">
    <source>
        <dbReference type="Pfam" id="PF07687"/>
    </source>
</evidence>
<dbReference type="Pfam" id="PF01546">
    <property type="entry name" value="Peptidase_M20"/>
    <property type="match status" value="1"/>
</dbReference>
<dbReference type="SUPFAM" id="SSF55031">
    <property type="entry name" value="Bacterial exopeptidase dimerisation domain"/>
    <property type="match status" value="1"/>
</dbReference>
<name>A0A9D1W4Y8_9FIRM</name>
<dbReference type="AlphaFoldDB" id="A0A9D1W4Y8"/>
<dbReference type="Gene3D" id="3.30.70.360">
    <property type="match status" value="1"/>
</dbReference>
<dbReference type="InterPro" id="IPR017439">
    <property type="entry name" value="Amidohydrolase"/>
</dbReference>
<dbReference type="PANTHER" id="PTHR11014">
    <property type="entry name" value="PEPTIDASE M20 FAMILY MEMBER"/>
    <property type="match status" value="1"/>
</dbReference>
<accession>A0A9D1W4Y8</accession>
<keyword evidence="1" id="KW-0464">Manganese</keyword>
<reference evidence="3" key="2">
    <citation type="submission" date="2021-04" db="EMBL/GenBank/DDBJ databases">
        <authorList>
            <person name="Gilroy R."/>
        </authorList>
    </citation>
    <scope>NUCLEOTIDE SEQUENCE</scope>
    <source>
        <strain evidence="3">ChiGjej4B4-12881</strain>
    </source>
</reference>
<feature type="binding site" evidence="1">
    <location>
        <position position="109"/>
    </location>
    <ligand>
        <name>Mn(2+)</name>
        <dbReference type="ChEBI" id="CHEBI:29035"/>
        <label>2</label>
    </ligand>
</feature>
<feature type="binding site" evidence="1">
    <location>
        <position position="169"/>
    </location>
    <ligand>
        <name>Mn(2+)</name>
        <dbReference type="ChEBI" id="CHEBI:29035"/>
        <label>2</label>
    </ligand>
</feature>
<dbReference type="InterPro" id="IPR011650">
    <property type="entry name" value="Peptidase_M20_dimer"/>
</dbReference>
<organism evidence="3 4">
    <name type="scientific">Candidatus Lachnoclostridium stercoripullorum</name>
    <dbReference type="NCBI Taxonomy" id="2838635"/>
    <lineage>
        <taxon>Bacteria</taxon>
        <taxon>Bacillati</taxon>
        <taxon>Bacillota</taxon>
        <taxon>Clostridia</taxon>
        <taxon>Lachnospirales</taxon>
        <taxon>Lachnospiraceae</taxon>
    </lineage>
</organism>
<dbReference type="Proteomes" id="UP000886780">
    <property type="component" value="Unassembled WGS sequence"/>
</dbReference>
<dbReference type="SUPFAM" id="SSF53187">
    <property type="entry name" value="Zn-dependent exopeptidases"/>
    <property type="match status" value="1"/>
</dbReference>
<gene>
    <name evidence="3" type="ORF">IAA28_06695</name>
</gene>
<comment type="cofactor">
    <cofactor evidence="1">
        <name>Mn(2+)</name>
        <dbReference type="ChEBI" id="CHEBI:29035"/>
    </cofactor>
    <text evidence="1">The Mn(2+) ion enhances activity.</text>
</comment>
<dbReference type="InterPro" id="IPR036264">
    <property type="entry name" value="Bact_exopeptidase_dim_dom"/>
</dbReference>
<dbReference type="Gene3D" id="3.40.630.10">
    <property type="entry name" value="Zn peptidases"/>
    <property type="match status" value="1"/>
</dbReference>
<reference evidence="3" key="1">
    <citation type="journal article" date="2021" name="PeerJ">
        <title>Extensive microbial diversity within the chicken gut microbiome revealed by metagenomics and culture.</title>
        <authorList>
            <person name="Gilroy R."/>
            <person name="Ravi A."/>
            <person name="Getino M."/>
            <person name="Pursley I."/>
            <person name="Horton D.L."/>
            <person name="Alikhan N.F."/>
            <person name="Baker D."/>
            <person name="Gharbi K."/>
            <person name="Hall N."/>
            <person name="Watson M."/>
            <person name="Adriaenssens E.M."/>
            <person name="Foster-Nyarko E."/>
            <person name="Jarju S."/>
            <person name="Secka A."/>
            <person name="Antonio M."/>
            <person name="Oren A."/>
            <person name="Chaudhuri R.R."/>
            <person name="La Ragione R."/>
            <person name="Hildebrand F."/>
            <person name="Pallen M.J."/>
        </authorList>
    </citation>
    <scope>NUCLEOTIDE SEQUENCE</scope>
    <source>
        <strain evidence="3">ChiGjej4B4-12881</strain>
    </source>
</reference>
<evidence type="ECO:0000313" key="3">
    <source>
        <dbReference type="EMBL" id="HIX52474.1"/>
    </source>
</evidence>
<feature type="domain" description="Peptidase M20 dimerisation" evidence="2">
    <location>
        <begin position="192"/>
        <end position="283"/>
    </location>
</feature>
<protein>
    <submittedName>
        <fullName evidence="3">Amidohydrolase</fullName>
    </submittedName>
</protein>
<evidence type="ECO:0000256" key="1">
    <source>
        <dbReference type="PIRSR" id="PIRSR005962-1"/>
    </source>
</evidence>
<dbReference type="GO" id="GO:0016787">
    <property type="term" value="F:hydrolase activity"/>
    <property type="evidence" value="ECO:0007669"/>
    <property type="project" value="InterPro"/>
</dbReference>
<feature type="binding site" evidence="1">
    <location>
        <position position="145"/>
    </location>
    <ligand>
        <name>Mn(2+)</name>
        <dbReference type="ChEBI" id="CHEBI:29035"/>
        <label>2</label>
    </ligand>
</feature>
<proteinExistence type="predicted"/>
<dbReference type="EMBL" id="DXEU01000114">
    <property type="protein sequence ID" value="HIX52474.1"/>
    <property type="molecule type" value="Genomic_DNA"/>
</dbReference>
<evidence type="ECO:0000313" key="4">
    <source>
        <dbReference type="Proteomes" id="UP000886780"/>
    </source>
</evidence>
<dbReference type="Pfam" id="PF07687">
    <property type="entry name" value="M20_dimer"/>
    <property type="match status" value="1"/>
</dbReference>
<keyword evidence="1" id="KW-0479">Metal-binding</keyword>
<feature type="binding site" evidence="1">
    <location>
        <position position="368"/>
    </location>
    <ligand>
        <name>Mn(2+)</name>
        <dbReference type="ChEBI" id="CHEBI:29035"/>
        <label>2</label>
    </ligand>
</feature>
<dbReference type="NCBIfam" id="TIGR01891">
    <property type="entry name" value="amidohydrolases"/>
    <property type="match status" value="1"/>
</dbReference>
<dbReference type="PIRSF" id="PIRSF005962">
    <property type="entry name" value="Pept_M20D_amidohydro"/>
    <property type="match status" value="1"/>
</dbReference>
<dbReference type="InterPro" id="IPR002933">
    <property type="entry name" value="Peptidase_M20"/>
</dbReference>
<sequence length="397" mass="43342">MNLNEEILKLADEYESYIIDCRRKVHTFAELAMHEDKTHQMILDEAGKLGLPCEEVPTTSVIVKMDTGRPGKVVALRADIDALPLAESETNLAGPRTCHSEQPETCHACGHDAHTAMLLGAMQVLYRMKDQLSGTVLFCFEEGEEPNSGVRALLKALEKYHVDYCWAIHVYAELEEGKMCVDPGARMAGATVIDVTFHGKSGHGSRPDLAASPIFCGANFLNNLCVAFGNQVTAGKTVTLGLTMFHGGDATNVIPDSARIQGTYRFFDMEEGKKCLELTKLVAEHTAAMHKCRAEFGPDSIGSPTITDPACAAVASRVLNEILPEGTVVSCEPWYAGESFRLWLEKYPGVFAFLGIKNEAEGYGAPHHNTKFDLNEKVLKTGAISTVRYAVEMLGQN</sequence>
<feature type="binding site" evidence="1">
    <location>
        <position position="111"/>
    </location>
    <ligand>
        <name>Mn(2+)</name>
        <dbReference type="ChEBI" id="CHEBI:29035"/>
        <label>2</label>
    </ligand>
</feature>